<proteinExistence type="predicted"/>
<accession>A0AAV2CCF3</accession>
<organism evidence="1 2">
    <name type="scientific">Linum trigynum</name>
    <dbReference type="NCBI Taxonomy" id="586398"/>
    <lineage>
        <taxon>Eukaryota</taxon>
        <taxon>Viridiplantae</taxon>
        <taxon>Streptophyta</taxon>
        <taxon>Embryophyta</taxon>
        <taxon>Tracheophyta</taxon>
        <taxon>Spermatophyta</taxon>
        <taxon>Magnoliopsida</taxon>
        <taxon>eudicotyledons</taxon>
        <taxon>Gunneridae</taxon>
        <taxon>Pentapetalae</taxon>
        <taxon>rosids</taxon>
        <taxon>fabids</taxon>
        <taxon>Malpighiales</taxon>
        <taxon>Linaceae</taxon>
        <taxon>Linum</taxon>
    </lineage>
</organism>
<dbReference type="Proteomes" id="UP001497516">
    <property type="component" value="Chromosome 1"/>
</dbReference>
<reference evidence="1 2" key="1">
    <citation type="submission" date="2024-04" db="EMBL/GenBank/DDBJ databases">
        <authorList>
            <person name="Fracassetti M."/>
        </authorList>
    </citation>
    <scope>NUCLEOTIDE SEQUENCE [LARGE SCALE GENOMIC DNA]</scope>
</reference>
<evidence type="ECO:0000313" key="2">
    <source>
        <dbReference type="Proteomes" id="UP001497516"/>
    </source>
</evidence>
<name>A0AAV2CCF3_9ROSI</name>
<keyword evidence="2" id="KW-1185">Reference proteome</keyword>
<dbReference type="EMBL" id="OZ034813">
    <property type="protein sequence ID" value="CAL1354067.1"/>
    <property type="molecule type" value="Genomic_DNA"/>
</dbReference>
<evidence type="ECO:0000313" key="1">
    <source>
        <dbReference type="EMBL" id="CAL1354067.1"/>
    </source>
</evidence>
<dbReference type="AlphaFoldDB" id="A0AAV2CCF3"/>
<sequence length="97" mass="10714">MASTDSLCLLRRWTGRRVVQSLSVLSLTGGLEPRFCNGGGGCFGLWSLFVSEDGVVQPLIAYDTVEEEGDEPVGRRRRDEEMRVGGLGFGDFGIFYY</sequence>
<gene>
    <name evidence="1" type="ORF">LTRI10_LOCUS1920</name>
</gene>
<protein>
    <submittedName>
        <fullName evidence="1">Uncharacterized protein</fullName>
    </submittedName>
</protein>